<dbReference type="OrthoDB" id="9815856at2"/>
<dbReference type="KEGG" id="hba:Hbal_0501"/>
<comment type="similarity">
    <text evidence="1 10">Belongs to the precorrin methyltransferase family.</text>
</comment>
<evidence type="ECO:0000256" key="9">
    <source>
        <dbReference type="ARBA" id="ARBA00060548"/>
    </source>
</evidence>
<dbReference type="Gene3D" id="3.30.950.10">
    <property type="entry name" value="Methyltransferase, Cobalt-precorrin-4 Transmethylase, Domain 2"/>
    <property type="match status" value="1"/>
</dbReference>
<evidence type="ECO:0000256" key="8">
    <source>
        <dbReference type="ARBA" id="ARBA00025705"/>
    </source>
</evidence>
<evidence type="ECO:0000259" key="11">
    <source>
        <dbReference type="Pfam" id="PF00590"/>
    </source>
</evidence>
<evidence type="ECO:0000256" key="10">
    <source>
        <dbReference type="RuleBase" id="RU003960"/>
    </source>
</evidence>
<dbReference type="NCBIfam" id="TIGR01469">
    <property type="entry name" value="cobA_cysG_Cterm"/>
    <property type="match status" value="1"/>
</dbReference>
<proteinExistence type="inferred from homology"/>
<comment type="pathway">
    <text evidence="8">Porphyrin-containing compound metabolism; siroheme biosynthesis; precorrin-2 from uroporphyrinogen III: step 1/1.</text>
</comment>
<evidence type="ECO:0000256" key="1">
    <source>
        <dbReference type="ARBA" id="ARBA00005879"/>
    </source>
</evidence>
<accession>C6XN33</accession>
<dbReference type="UniPathway" id="UPA00262">
    <property type="reaction ID" value="UER00211"/>
</dbReference>
<keyword evidence="4 10" id="KW-0489">Methyltransferase</keyword>
<dbReference type="PANTHER" id="PTHR45790">
    <property type="entry name" value="SIROHEME SYNTHASE-RELATED"/>
    <property type="match status" value="1"/>
</dbReference>
<sequence length="272" mass="28725">MTHSPKVDKSHSQSFASGSVCLIGAGPGDAELLTLKALKRLQLAQIVFYDRLVGADIMDLIPEDAVRVPVGKSKGDHSVPQTQIHVKLIEAAKAGLRVVRLKGGDPFIFGRGGEEVQALRAAGIVCEVVPGISSALGCAAAHQIPLTHRDHAQSVTFVTGHAKLGDIPDLDWNALARANQTVVVYMGVGTAPAITDRLMRAGRDGSTPVAIIENGTRADEKVVYGQLERLPDLLELNNIAGPALLVIGEVSALGLRTLAESEFQHFSGEAVQ</sequence>
<name>C6XN33_HIRBI</name>
<dbReference type="STRING" id="582402.Hbal_0501"/>
<dbReference type="RefSeq" id="WP_015826353.1">
    <property type="nucleotide sequence ID" value="NC_012982.1"/>
</dbReference>
<dbReference type="HOGENOM" id="CLU_011276_7_0_5"/>
<keyword evidence="5 10" id="KW-0808">Transferase</keyword>
<dbReference type="FunFam" id="3.30.950.10:FF:000001">
    <property type="entry name" value="Siroheme synthase"/>
    <property type="match status" value="1"/>
</dbReference>
<dbReference type="PROSITE" id="PS00839">
    <property type="entry name" value="SUMT_1"/>
    <property type="match status" value="1"/>
</dbReference>
<dbReference type="Gene3D" id="3.40.1010.10">
    <property type="entry name" value="Cobalt-precorrin-4 Transmethylase, Domain 1"/>
    <property type="match status" value="1"/>
</dbReference>
<keyword evidence="7" id="KW-0627">Porphyrin biosynthesis</keyword>
<dbReference type="EMBL" id="CP001678">
    <property type="protein sequence ID" value="ACT58203.1"/>
    <property type="molecule type" value="Genomic_DNA"/>
</dbReference>
<dbReference type="SUPFAM" id="SSF53790">
    <property type="entry name" value="Tetrapyrrole methylase"/>
    <property type="match status" value="1"/>
</dbReference>
<dbReference type="PROSITE" id="PS00840">
    <property type="entry name" value="SUMT_2"/>
    <property type="match status" value="1"/>
</dbReference>
<dbReference type="InterPro" id="IPR014776">
    <property type="entry name" value="4pyrrole_Mease_sub2"/>
</dbReference>
<keyword evidence="3" id="KW-0169">Cobalamin biosynthesis</keyword>
<dbReference type="PANTHER" id="PTHR45790:SF1">
    <property type="entry name" value="SIROHEME SYNTHASE"/>
    <property type="match status" value="1"/>
</dbReference>
<keyword evidence="13" id="KW-1185">Reference proteome</keyword>
<evidence type="ECO:0000313" key="13">
    <source>
        <dbReference type="Proteomes" id="UP000002745"/>
    </source>
</evidence>
<evidence type="ECO:0000256" key="5">
    <source>
        <dbReference type="ARBA" id="ARBA00022679"/>
    </source>
</evidence>
<dbReference type="Pfam" id="PF00590">
    <property type="entry name" value="TP_methylase"/>
    <property type="match status" value="1"/>
</dbReference>
<gene>
    <name evidence="12" type="ordered locus">Hbal_0501</name>
</gene>
<dbReference type="eggNOG" id="COG0007">
    <property type="taxonomic scope" value="Bacteria"/>
</dbReference>
<evidence type="ECO:0000256" key="4">
    <source>
        <dbReference type="ARBA" id="ARBA00022603"/>
    </source>
</evidence>
<comment type="pathway">
    <text evidence="9">Cofactor biosynthesis; adenosylcobalamin biosynthesis; precorrin-2 from uroporphyrinogen III: step 1/1.</text>
</comment>
<dbReference type="GO" id="GO:0009236">
    <property type="term" value="P:cobalamin biosynthetic process"/>
    <property type="evidence" value="ECO:0007669"/>
    <property type="project" value="UniProtKB-KW"/>
</dbReference>
<dbReference type="InterPro" id="IPR035996">
    <property type="entry name" value="4pyrrol_Methylase_sf"/>
</dbReference>
<feature type="domain" description="Tetrapyrrole methylase" evidence="11">
    <location>
        <begin position="20"/>
        <end position="230"/>
    </location>
</feature>
<evidence type="ECO:0000313" key="12">
    <source>
        <dbReference type="EMBL" id="ACT58203.1"/>
    </source>
</evidence>
<dbReference type="InterPro" id="IPR014777">
    <property type="entry name" value="4pyrrole_Mease_sub1"/>
</dbReference>
<evidence type="ECO:0000256" key="7">
    <source>
        <dbReference type="ARBA" id="ARBA00023244"/>
    </source>
</evidence>
<dbReference type="GO" id="GO:0032259">
    <property type="term" value="P:methylation"/>
    <property type="evidence" value="ECO:0007669"/>
    <property type="project" value="UniProtKB-KW"/>
</dbReference>
<evidence type="ECO:0000256" key="2">
    <source>
        <dbReference type="ARBA" id="ARBA00012162"/>
    </source>
</evidence>
<dbReference type="CDD" id="cd11642">
    <property type="entry name" value="SUMT"/>
    <property type="match status" value="1"/>
</dbReference>
<dbReference type="GO" id="GO:0004851">
    <property type="term" value="F:uroporphyrin-III C-methyltransferase activity"/>
    <property type="evidence" value="ECO:0007669"/>
    <property type="project" value="UniProtKB-EC"/>
</dbReference>
<dbReference type="Proteomes" id="UP000002745">
    <property type="component" value="Chromosome"/>
</dbReference>
<evidence type="ECO:0000256" key="6">
    <source>
        <dbReference type="ARBA" id="ARBA00022691"/>
    </source>
</evidence>
<dbReference type="FunFam" id="3.40.1010.10:FF:000001">
    <property type="entry name" value="Siroheme synthase"/>
    <property type="match status" value="1"/>
</dbReference>
<dbReference type="AlphaFoldDB" id="C6XN33"/>
<protein>
    <recommendedName>
        <fullName evidence="2">uroporphyrinogen-III C-methyltransferase</fullName>
        <ecNumber evidence="2">2.1.1.107</ecNumber>
    </recommendedName>
</protein>
<evidence type="ECO:0000256" key="3">
    <source>
        <dbReference type="ARBA" id="ARBA00022573"/>
    </source>
</evidence>
<dbReference type="InterPro" id="IPR003043">
    <property type="entry name" value="Uropor_MeTrfase_CS"/>
</dbReference>
<dbReference type="GO" id="GO:0019354">
    <property type="term" value="P:siroheme biosynthetic process"/>
    <property type="evidence" value="ECO:0007669"/>
    <property type="project" value="UniProtKB-UniPathway"/>
</dbReference>
<keyword evidence="6" id="KW-0949">S-adenosyl-L-methionine</keyword>
<dbReference type="InterPro" id="IPR000878">
    <property type="entry name" value="4pyrrol_Mease"/>
</dbReference>
<dbReference type="NCBIfam" id="NF004790">
    <property type="entry name" value="PRK06136.1"/>
    <property type="match status" value="1"/>
</dbReference>
<dbReference type="InterPro" id="IPR006366">
    <property type="entry name" value="CobA/CysG_C"/>
</dbReference>
<dbReference type="InterPro" id="IPR050161">
    <property type="entry name" value="Siro_Cobalamin_biosynth"/>
</dbReference>
<reference evidence="13" key="1">
    <citation type="journal article" date="2011" name="J. Bacteriol.">
        <title>Genome sequences of eight morphologically diverse alphaproteobacteria.</title>
        <authorList>
            <consortium name="US DOE Joint Genome Institute"/>
            <person name="Brown P.J."/>
            <person name="Kysela D.T."/>
            <person name="Buechlein A."/>
            <person name="Hemmerich C."/>
            <person name="Brun Y.V."/>
        </authorList>
    </citation>
    <scope>NUCLEOTIDE SEQUENCE [LARGE SCALE GENOMIC DNA]</scope>
    <source>
        <strain evidence="13">ATCC 49814 / DSM 5838 / IFAM 1418</strain>
    </source>
</reference>
<dbReference type="EC" id="2.1.1.107" evidence="2"/>
<organism evidence="12 13">
    <name type="scientific">Hirschia baltica (strain ATCC 49814 / DSM 5838 / IFAM 1418)</name>
    <dbReference type="NCBI Taxonomy" id="582402"/>
    <lineage>
        <taxon>Bacteria</taxon>
        <taxon>Pseudomonadati</taxon>
        <taxon>Pseudomonadota</taxon>
        <taxon>Alphaproteobacteria</taxon>
        <taxon>Hyphomonadales</taxon>
        <taxon>Hyphomonadaceae</taxon>
        <taxon>Hirschia</taxon>
    </lineage>
</organism>